<name>A0A5N6GUW3_ASPFL</name>
<reference evidence="2" key="1">
    <citation type="submission" date="2019-04" db="EMBL/GenBank/DDBJ databases">
        <title>Friends and foes A comparative genomics study of 23 Aspergillus species from section Flavi.</title>
        <authorList>
            <consortium name="DOE Joint Genome Institute"/>
            <person name="Kjaerbolling I."/>
            <person name="Vesth T."/>
            <person name="Frisvad J.C."/>
            <person name="Nybo J.L."/>
            <person name="Theobald S."/>
            <person name="Kildgaard S."/>
            <person name="Isbrandt T."/>
            <person name="Kuo A."/>
            <person name="Sato A."/>
            <person name="Lyhne E.K."/>
            <person name="Kogle M.E."/>
            <person name="Wiebenga A."/>
            <person name="Kun R.S."/>
            <person name="Lubbers R.J."/>
            <person name="Makela M.R."/>
            <person name="Barry K."/>
            <person name="Chovatia M."/>
            <person name="Clum A."/>
            <person name="Daum C."/>
            <person name="Haridas S."/>
            <person name="He G."/>
            <person name="LaButti K."/>
            <person name="Lipzen A."/>
            <person name="Mondo S."/>
            <person name="Riley R."/>
            <person name="Salamov A."/>
            <person name="Simmons B.A."/>
            <person name="Magnuson J.K."/>
            <person name="Henrissat B."/>
            <person name="Mortensen U.H."/>
            <person name="Larsen T.O."/>
            <person name="Devries R.P."/>
            <person name="Grigoriev I.V."/>
            <person name="Machida M."/>
            <person name="Baker S.E."/>
            <person name="Andersen M.R."/>
        </authorList>
    </citation>
    <scope>NUCLEOTIDE SEQUENCE [LARGE SCALE GENOMIC DNA]</scope>
    <source>
        <strain evidence="2">CBS 121.62</strain>
    </source>
</reference>
<protein>
    <submittedName>
        <fullName evidence="2">Uncharacterized protein</fullName>
    </submittedName>
</protein>
<dbReference type="Proteomes" id="UP000325434">
    <property type="component" value="Unassembled WGS sequence"/>
</dbReference>
<sequence>MMAGAGLRKASSRANLIVLEFLFYAIHFSSSLCLCPTNIFELAIDTIIFKHLHVIKVYRPLFHYYDLIKGRSADLLYDRQENLVA</sequence>
<proteinExistence type="predicted"/>
<evidence type="ECO:0000313" key="2">
    <source>
        <dbReference type="EMBL" id="KAB8246161.1"/>
    </source>
</evidence>
<keyword evidence="1" id="KW-0732">Signal</keyword>
<evidence type="ECO:0000256" key="1">
    <source>
        <dbReference type="SAM" id="SignalP"/>
    </source>
</evidence>
<feature type="signal peptide" evidence="1">
    <location>
        <begin position="1"/>
        <end position="31"/>
    </location>
</feature>
<gene>
    <name evidence="2" type="ORF">BDV35DRAFT_233764</name>
</gene>
<accession>A0A5N6GUW3</accession>
<feature type="chain" id="PRO_5024823284" evidence="1">
    <location>
        <begin position="32"/>
        <end position="85"/>
    </location>
</feature>
<dbReference type="EMBL" id="ML734603">
    <property type="protein sequence ID" value="KAB8246161.1"/>
    <property type="molecule type" value="Genomic_DNA"/>
</dbReference>
<organism evidence="2">
    <name type="scientific">Aspergillus flavus</name>
    <dbReference type="NCBI Taxonomy" id="5059"/>
    <lineage>
        <taxon>Eukaryota</taxon>
        <taxon>Fungi</taxon>
        <taxon>Dikarya</taxon>
        <taxon>Ascomycota</taxon>
        <taxon>Pezizomycotina</taxon>
        <taxon>Eurotiomycetes</taxon>
        <taxon>Eurotiomycetidae</taxon>
        <taxon>Eurotiales</taxon>
        <taxon>Aspergillaceae</taxon>
        <taxon>Aspergillus</taxon>
        <taxon>Aspergillus subgen. Circumdati</taxon>
    </lineage>
</organism>
<dbReference type="AlphaFoldDB" id="A0A5N6GUW3"/>